<evidence type="ECO:0000313" key="2">
    <source>
        <dbReference type="Proteomes" id="UP000050940"/>
    </source>
</evidence>
<sequence length="86" mass="8949">CRFGLGAALVALAVHLIALRILRANAPVALASFFGTTLLAMALAGLLSFGAKTLAAWLLGAFLASLAYRKLRPNNAFKPKPLRGSA</sequence>
<gene>
    <name evidence="1" type="ORF">ABB34_05290</name>
</gene>
<dbReference type="PATRIC" id="fig|659018.3.peg.965"/>
<dbReference type="Proteomes" id="UP000050940">
    <property type="component" value="Unassembled WGS sequence"/>
</dbReference>
<organism evidence="1 2">
    <name type="scientific">Stenotrophomonas daejeonensis</name>
    <dbReference type="NCBI Taxonomy" id="659018"/>
    <lineage>
        <taxon>Bacteria</taxon>
        <taxon>Pseudomonadati</taxon>
        <taxon>Pseudomonadota</taxon>
        <taxon>Gammaproteobacteria</taxon>
        <taxon>Lysobacterales</taxon>
        <taxon>Lysobacteraceae</taxon>
        <taxon>Stenotrophomonas</taxon>
    </lineage>
</organism>
<protein>
    <submittedName>
        <fullName evidence="1">Uncharacterized protein</fullName>
    </submittedName>
</protein>
<evidence type="ECO:0000313" key="1">
    <source>
        <dbReference type="EMBL" id="KRG87165.1"/>
    </source>
</evidence>
<accession>A0A0R0DY98</accession>
<dbReference type="RefSeq" id="WP_211258164.1">
    <property type="nucleotide sequence ID" value="NZ_LDJP01000027.1"/>
</dbReference>
<comment type="caution">
    <text evidence="1">The sequence shown here is derived from an EMBL/GenBank/DDBJ whole genome shotgun (WGS) entry which is preliminary data.</text>
</comment>
<dbReference type="AlphaFoldDB" id="A0A0R0DY98"/>
<dbReference type="EMBL" id="LDJP01000027">
    <property type="protein sequence ID" value="KRG87165.1"/>
    <property type="molecule type" value="Genomic_DNA"/>
</dbReference>
<reference evidence="1 2" key="1">
    <citation type="submission" date="2015-05" db="EMBL/GenBank/DDBJ databases">
        <title>Genome sequencing and analysis of members of genus Stenotrophomonas.</title>
        <authorList>
            <person name="Patil P.P."/>
            <person name="Midha S."/>
            <person name="Patil P.B."/>
        </authorList>
    </citation>
    <scope>NUCLEOTIDE SEQUENCE [LARGE SCALE GENOMIC DNA]</scope>
    <source>
        <strain evidence="1 2">JCM 16244</strain>
    </source>
</reference>
<keyword evidence="2" id="KW-1185">Reference proteome</keyword>
<name>A0A0R0DY98_9GAMM</name>
<proteinExistence type="predicted"/>
<feature type="non-terminal residue" evidence="1">
    <location>
        <position position="1"/>
    </location>
</feature>